<protein>
    <submittedName>
        <fullName evidence="3">Chemotaxis protein CheX</fullName>
    </submittedName>
</protein>
<dbReference type="Pfam" id="PF13690">
    <property type="entry name" value="CheX"/>
    <property type="match status" value="1"/>
</dbReference>
<dbReference type="Gene3D" id="3.40.1550.10">
    <property type="entry name" value="CheC-like"/>
    <property type="match status" value="1"/>
</dbReference>
<evidence type="ECO:0000259" key="2">
    <source>
        <dbReference type="Pfam" id="PF13690"/>
    </source>
</evidence>
<dbReference type="EMBL" id="BLVO01000004">
    <property type="protein sequence ID" value="GFM31788.1"/>
    <property type="molecule type" value="Genomic_DNA"/>
</dbReference>
<proteinExistence type="predicted"/>
<dbReference type="CDD" id="cd17906">
    <property type="entry name" value="CheX"/>
    <property type="match status" value="1"/>
</dbReference>
<dbReference type="PANTHER" id="PTHR39452:SF1">
    <property type="entry name" value="CHEY-P PHOSPHATASE CHEX"/>
    <property type="match status" value="1"/>
</dbReference>
<evidence type="ECO:0000313" key="3">
    <source>
        <dbReference type="EMBL" id="GFM31788.1"/>
    </source>
</evidence>
<keyword evidence="4" id="KW-1185">Reference proteome</keyword>
<accession>A0A7J0BE31</accession>
<feature type="domain" description="Chemotaxis phosphatase CheX-like" evidence="2">
    <location>
        <begin position="46"/>
        <end position="143"/>
    </location>
</feature>
<comment type="caution">
    <text evidence="3">The sequence shown here is derived from an EMBL/GenBank/DDBJ whole genome shotgun (WGS) entry which is preliminary data.</text>
</comment>
<dbReference type="SUPFAM" id="SSF103039">
    <property type="entry name" value="CheC-like"/>
    <property type="match status" value="1"/>
</dbReference>
<dbReference type="AlphaFoldDB" id="A0A7J0BE31"/>
<evidence type="ECO:0000313" key="4">
    <source>
        <dbReference type="Proteomes" id="UP000503840"/>
    </source>
</evidence>
<sequence>MSAQYNVSFINPFLAAVIDVLGTMAMVEARPGKPYINARRTAVGDVTGLIGVTGYAEGVISLTLDEKCILRIVSNMLGEDYTKINEEIADAVGELTNMIAGQARAHLANEGMKFQASTPSVIIGKNHTLGHINKQPILSIPFTTPDGNLVVEISLNKAEE</sequence>
<dbReference type="InterPro" id="IPR038756">
    <property type="entry name" value="CheX-like"/>
</dbReference>
<dbReference type="PANTHER" id="PTHR39452">
    <property type="entry name" value="CHEY-P PHOSPHATASE CHEX"/>
    <property type="match status" value="1"/>
</dbReference>
<evidence type="ECO:0000256" key="1">
    <source>
        <dbReference type="ARBA" id="ARBA00022500"/>
    </source>
</evidence>
<dbReference type="InterPro" id="IPR028976">
    <property type="entry name" value="CheC-like_sf"/>
</dbReference>
<dbReference type="RefSeq" id="WP_174403492.1">
    <property type="nucleotide sequence ID" value="NZ_BLVO01000004.1"/>
</dbReference>
<dbReference type="InterPro" id="IPR028051">
    <property type="entry name" value="CheX-like_dom"/>
</dbReference>
<organism evidence="3 4">
    <name type="scientific">Desulfovibrio subterraneus</name>
    <dbReference type="NCBI Taxonomy" id="2718620"/>
    <lineage>
        <taxon>Bacteria</taxon>
        <taxon>Pseudomonadati</taxon>
        <taxon>Thermodesulfobacteriota</taxon>
        <taxon>Desulfovibrionia</taxon>
        <taxon>Desulfovibrionales</taxon>
        <taxon>Desulfovibrionaceae</taxon>
        <taxon>Desulfovibrio</taxon>
    </lineage>
</organism>
<reference evidence="3 4" key="1">
    <citation type="submission" date="2020-05" db="EMBL/GenBank/DDBJ databases">
        <title>Draft genome sequence of Desulfovibrio sp. strain HN2T.</title>
        <authorList>
            <person name="Ueno A."/>
            <person name="Tamazawa S."/>
            <person name="Tamamura S."/>
            <person name="Murakami T."/>
            <person name="Kiyama T."/>
            <person name="Inomata H."/>
            <person name="Amano Y."/>
            <person name="Miyakawa K."/>
            <person name="Tamaki H."/>
            <person name="Naganuma T."/>
            <person name="Kaneko K."/>
        </authorList>
    </citation>
    <scope>NUCLEOTIDE SEQUENCE [LARGE SCALE GENOMIC DNA]</scope>
    <source>
        <strain evidence="3 4">HN2</strain>
    </source>
</reference>
<dbReference type="GO" id="GO:0006935">
    <property type="term" value="P:chemotaxis"/>
    <property type="evidence" value="ECO:0007669"/>
    <property type="project" value="UniProtKB-KW"/>
</dbReference>
<gene>
    <name evidence="3" type="ORF">DSM101010T_01530</name>
</gene>
<keyword evidence="1" id="KW-0145">Chemotaxis</keyword>
<name>A0A7J0BE31_9BACT</name>
<dbReference type="Proteomes" id="UP000503840">
    <property type="component" value="Unassembled WGS sequence"/>
</dbReference>